<evidence type="ECO:0000313" key="4">
    <source>
        <dbReference type="Proteomes" id="UP000316747"/>
    </source>
</evidence>
<feature type="transmembrane region" description="Helical" evidence="1">
    <location>
        <begin position="6"/>
        <end position="27"/>
    </location>
</feature>
<feature type="domain" description="Putative Flp pilus-assembly TadG-like N-terminal" evidence="2">
    <location>
        <begin position="6"/>
        <end position="53"/>
    </location>
</feature>
<evidence type="ECO:0000313" key="3">
    <source>
        <dbReference type="EMBL" id="TQM57819.1"/>
    </source>
</evidence>
<keyword evidence="4" id="KW-1185">Reference proteome</keyword>
<dbReference type="RefSeq" id="WP_141845235.1">
    <property type="nucleotide sequence ID" value="NZ_VFPM01000003.1"/>
</dbReference>
<gene>
    <name evidence="3" type="ORF">FBY41_3154</name>
</gene>
<proteinExistence type="predicted"/>
<keyword evidence="1" id="KW-0472">Membrane</keyword>
<comment type="caution">
    <text evidence="3">The sequence shown here is derived from an EMBL/GenBank/DDBJ whole genome shotgun (WGS) entry which is preliminary data.</text>
</comment>
<protein>
    <submittedName>
        <fullName evidence="3">Putative Flp pilus-assembly TadE/G-like protein</fullName>
    </submittedName>
</protein>
<dbReference type="AlphaFoldDB" id="A0A543HHM1"/>
<dbReference type="Proteomes" id="UP000316747">
    <property type="component" value="Unassembled WGS sequence"/>
</dbReference>
<dbReference type="Pfam" id="PF13400">
    <property type="entry name" value="Tad"/>
    <property type="match status" value="1"/>
</dbReference>
<keyword evidence="1" id="KW-1133">Transmembrane helix</keyword>
<reference evidence="3 4" key="1">
    <citation type="submission" date="2019-06" db="EMBL/GenBank/DDBJ databases">
        <title>Genome sequencing of plant associated microbes to promote plant fitness in Sorghum bicolor and Oryza sativa.</title>
        <authorList>
            <person name="Coleman-Derr D."/>
        </authorList>
    </citation>
    <scope>NUCLEOTIDE SEQUENCE [LARGE SCALE GENOMIC DNA]</scope>
    <source>
        <strain evidence="3 4">KV-663</strain>
    </source>
</reference>
<evidence type="ECO:0000259" key="2">
    <source>
        <dbReference type="Pfam" id="PF13400"/>
    </source>
</evidence>
<dbReference type="EMBL" id="VFPM01000003">
    <property type="protein sequence ID" value="TQM57819.1"/>
    <property type="molecule type" value="Genomic_DNA"/>
</dbReference>
<organism evidence="3 4">
    <name type="scientific">Humibacillus xanthopallidus</name>
    <dbReference type="NCBI Taxonomy" id="412689"/>
    <lineage>
        <taxon>Bacteria</taxon>
        <taxon>Bacillati</taxon>
        <taxon>Actinomycetota</taxon>
        <taxon>Actinomycetes</taxon>
        <taxon>Micrococcales</taxon>
        <taxon>Intrasporangiaceae</taxon>
        <taxon>Humibacillus</taxon>
    </lineage>
</organism>
<accession>A0A543HHM1</accession>
<evidence type="ECO:0000256" key="1">
    <source>
        <dbReference type="SAM" id="Phobius"/>
    </source>
</evidence>
<dbReference type="OrthoDB" id="3853888at2"/>
<sequence length="137" mass="13844">MARDCGSVSIWLAASGLVMIILVGLAVDLGGKVGAQQRAQDVARQAARAGGQQLQAAAAVRGDGVTVDPTAARRAAQTYLAGSGLTGTATVVDGQTVHVSTTATYECTFLGIIGLSVFTVHGAADSRTTRSVDGVER</sequence>
<keyword evidence="1" id="KW-0812">Transmembrane</keyword>
<name>A0A543HHM1_9MICO</name>
<dbReference type="InterPro" id="IPR028087">
    <property type="entry name" value="Tad_N"/>
</dbReference>